<comment type="caution">
    <text evidence="5">The sequence shown here is derived from an EMBL/GenBank/DDBJ whole genome shotgun (WGS) entry which is preliminary data.</text>
</comment>
<dbReference type="PANTHER" id="PTHR12526">
    <property type="entry name" value="GLYCOSYLTRANSFERASE"/>
    <property type="match status" value="1"/>
</dbReference>
<dbReference type="AlphaFoldDB" id="A0A505D7I5"/>
<sequence length="448" mass="50655">MVFARARRPRALYLAYYFPPSRASGVYRARATANYLARRDWDVTVFACPMDFLDKVIGSKDEELLGTLDPRIRIERPPLNQYVWQRDARDFGPLRRTFPHTAQKGYAWTQRRLFPEHYASWSFASVRRALALHMRRRFDVVVATGNPFSSFAAAWLFRRITGVPYVLDYRDSWTLNQFTDELARPEGDPVHTWERRVTGGAAEVVFVNEAMRAWHAERHPHAADRMTVVPNAWDADLLDLPPLDLSVPAAPRPIRFTFLGTVTAVQPVEEMLSAFRMVRRHADFSDAELHIHGHLGFFKGADAALRGRLQSDADDGRDSGVRLCGPVPKTEVADVYRESDVLVFLTGGARYVTSGKIFEYMATGRPIVSVHGPGIAAEEVLDGYPLWFNANSLDPSALADTMISAAKAARDLSPEEHLSARRHADTYERDVVLAPFETRLRTLARRSS</sequence>
<keyword evidence="3 5" id="KW-0808">Transferase</keyword>
<evidence type="ECO:0000256" key="1">
    <source>
        <dbReference type="ARBA" id="ARBA00021292"/>
    </source>
</evidence>
<name>A0A505D7I5_9ACTN</name>
<evidence type="ECO:0000256" key="3">
    <source>
        <dbReference type="ARBA" id="ARBA00022679"/>
    </source>
</evidence>
<accession>A0A505D7I5</accession>
<dbReference type="Gene3D" id="3.40.50.2000">
    <property type="entry name" value="Glycogen Phosphorylase B"/>
    <property type="match status" value="2"/>
</dbReference>
<keyword evidence="6" id="KW-1185">Reference proteome</keyword>
<dbReference type="EMBL" id="VCHX02000178">
    <property type="protein sequence ID" value="TPQ18272.1"/>
    <property type="molecule type" value="Genomic_DNA"/>
</dbReference>
<dbReference type="InterPro" id="IPR028098">
    <property type="entry name" value="Glyco_trans_4-like_N"/>
</dbReference>
<dbReference type="Pfam" id="PF13692">
    <property type="entry name" value="Glyco_trans_1_4"/>
    <property type="match status" value="1"/>
</dbReference>
<dbReference type="Proteomes" id="UP000317378">
    <property type="component" value="Unassembled WGS sequence"/>
</dbReference>
<evidence type="ECO:0000313" key="5">
    <source>
        <dbReference type="EMBL" id="TPQ18272.1"/>
    </source>
</evidence>
<dbReference type="OrthoDB" id="9794575at2"/>
<dbReference type="GO" id="GO:0016757">
    <property type="term" value="F:glycosyltransferase activity"/>
    <property type="evidence" value="ECO:0007669"/>
    <property type="project" value="UniProtKB-KW"/>
</dbReference>
<proteinExistence type="predicted"/>
<dbReference type="SUPFAM" id="SSF53756">
    <property type="entry name" value="UDP-Glycosyltransferase/glycogen phosphorylase"/>
    <property type="match status" value="1"/>
</dbReference>
<protein>
    <recommendedName>
        <fullName evidence="1">D-inositol 3-phosphate glycosyltransferase</fullName>
    </recommendedName>
</protein>
<organism evidence="5 6">
    <name type="scientific">Streptomyces sporangiiformans</name>
    <dbReference type="NCBI Taxonomy" id="2315329"/>
    <lineage>
        <taxon>Bacteria</taxon>
        <taxon>Bacillati</taxon>
        <taxon>Actinomycetota</taxon>
        <taxon>Actinomycetes</taxon>
        <taxon>Kitasatosporales</taxon>
        <taxon>Streptomycetaceae</taxon>
        <taxon>Streptomyces</taxon>
    </lineage>
</organism>
<keyword evidence="2" id="KW-0328">Glycosyltransferase</keyword>
<gene>
    <name evidence="5" type="ORF">FGD71_032070</name>
</gene>
<evidence type="ECO:0000256" key="2">
    <source>
        <dbReference type="ARBA" id="ARBA00022676"/>
    </source>
</evidence>
<evidence type="ECO:0000259" key="4">
    <source>
        <dbReference type="Pfam" id="PF13579"/>
    </source>
</evidence>
<feature type="domain" description="Glycosyltransferase subfamily 4-like N-terminal" evidence="4">
    <location>
        <begin position="28"/>
        <end position="231"/>
    </location>
</feature>
<evidence type="ECO:0000313" key="6">
    <source>
        <dbReference type="Proteomes" id="UP000317378"/>
    </source>
</evidence>
<dbReference type="RefSeq" id="WP_119104053.1">
    <property type="nucleotide sequence ID" value="NZ_QXMJ01000178.1"/>
</dbReference>
<dbReference type="Pfam" id="PF13579">
    <property type="entry name" value="Glyco_trans_4_4"/>
    <property type="match status" value="1"/>
</dbReference>
<reference evidence="5 6" key="1">
    <citation type="submission" date="2019-06" db="EMBL/GenBank/DDBJ databases">
        <title>Streptomyces sporangiiformans sp. nov., a novel actinomycete isolated from soil in Mount Song.</title>
        <authorList>
            <person name="Han L."/>
        </authorList>
    </citation>
    <scope>NUCLEOTIDE SEQUENCE [LARGE SCALE GENOMIC DNA]</scope>
    <source>
        <strain evidence="5 6">NEAU-SSA 1</strain>
    </source>
</reference>